<keyword evidence="1" id="KW-0472">Membrane</keyword>
<dbReference type="AlphaFoldDB" id="A0A7W7YQZ2"/>
<dbReference type="Proteomes" id="UP000534294">
    <property type="component" value="Unassembled WGS sequence"/>
</dbReference>
<evidence type="ECO:0000313" key="3">
    <source>
        <dbReference type="Proteomes" id="UP000534294"/>
    </source>
</evidence>
<keyword evidence="1" id="KW-1133">Transmembrane helix</keyword>
<protein>
    <submittedName>
        <fullName evidence="2">Uncharacterized protein</fullName>
    </submittedName>
</protein>
<organism evidence="2 3">
    <name type="scientific">Prosthecobacter dejongeii</name>
    <dbReference type="NCBI Taxonomy" id="48465"/>
    <lineage>
        <taxon>Bacteria</taxon>
        <taxon>Pseudomonadati</taxon>
        <taxon>Verrucomicrobiota</taxon>
        <taxon>Verrucomicrobiia</taxon>
        <taxon>Verrucomicrobiales</taxon>
        <taxon>Verrucomicrobiaceae</taxon>
        <taxon>Prosthecobacter</taxon>
    </lineage>
</organism>
<evidence type="ECO:0000256" key="1">
    <source>
        <dbReference type="SAM" id="Phobius"/>
    </source>
</evidence>
<keyword evidence="1" id="KW-0812">Transmembrane</keyword>
<dbReference type="EMBL" id="JACHIF010000020">
    <property type="protein sequence ID" value="MBB5040619.1"/>
    <property type="molecule type" value="Genomic_DNA"/>
</dbReference>
<name>A0A7W7YQZ2_9BACT</name>
<gene>
    <name evidence="2" type="ORF">HNQ64_004911</name>
</gene>
<sequence length="82" mass="9440">MRRLHFHLIRAEEELAGARQCIVCLVTLTVLSLIAALGCWAGIMTWPLTLLWLGSSLLLTLTALLCALRPHWRDQARRRHRR</sequence>
<keyword evidence="3" id="KW-1185">Reference proteome</keyword>
<proteinExistence type="predicted"/>
<reference evidence="2 3" key="1">
    <citation type="submission" date="2020-08" db="EMBL/GenBank/DDBJ databases">
        <title>Genomic Encyclopedia of Type Strains, Phase IV (KMG-IV): sequencing the most valuable type-strain genomes for metagenomic binning, comparative biology and taxonomic classification.</title>
        <authorList>
            <person name="Goeker M."/>
        </authorList>
    </citation>
    <scope>NUCLEOTIDE SEQUENCE [LARGE SCALE GENOMIC DNA]</scope>
    <source>
        <strain evidence="2 3">DSM 12251</strain>
    </source>
</reference>
<feature type="transmembrane region" description="Helical" evidence="1">
    <location>
        <begin position="49"/>
        <end position="72"/>
    </location>
</feature>
<dbReference type="RefSeq" id="WP_184213367.1">
    <property type="nucleotide sequence ID" value="NZ_JACHIF010000020.1"/>
</dbReference>
<accession>A0A7W7YQZ2</accession>
<feature type="transmembrane region" description="Helical" evidence="1">
    <location>
        <begin position="21"/>
        <end position="43"/>
    </location>
</feature>
<comment type="caution">
    <text evidence="2">The sequence shown here is derived from an EMBL/GenBank/DDBJ whole genome shotgun (WGS) entry which is preliminary data.</text>
</comment>
<evidence type="ECO:0000313" key="2">
    <source>
        <dbReference type="EMBL" id="MBB5040619.1"/>
    </source>
</evidence>